<proteinExistence type="inferred from homology"/>
<dbReference type="EMBL" id="FNAV01000053">
    <property type="protein sequence ID" value="SDF69619.1"/>
    <property type="molecule type" value="Genomic_DNA"/>
</dbReference>
<evidence type="ECO:0000256" key="7">
    <source>
        <dbReference type="ARBA" id="ARBA00022989"/>
    </source>
</evidence>
<gene>
    <name evidence="11" type="ORF">SAMN04488105_1534</name>
</gene>
<keyword evidence="8 9" id="KW-0472">Membrane</keyword>
<sequence length="270" mass="30597">MTQTDLAAVPPAAVPQLRYRTLRTIVALILREMTTSYGRSPGGYLWAVVQPVGMIVMLSVAFSLLLRSPSLGTSFILFYSTGILPLRVYQDVAASVSNAMTYNKALLGYPRVTYVDTMLARALLSLLTQVMVIGVVLPAIFYFENVREIVDFGPILAGFGLFALLGFGVGAFNCFMFLMFPLWKTIWSILTRPLMLFSAVLYVYEDLPRVAREYLWYNPLVHIMGMVRSGFYSAYHPHYISLPYVFVWIAVPMFLGMLLLRRHNQDLLFR</sequence>
<dbReference type="Proteomes" id="UP000198994">
    <property type="component" value="Unassembled WGS sequence"/>
</dbReference>
<evidence type="ECO:0000256" key="2">
    <source>
        <dbReference type="ARBA" id="ARBA00007783"/>
    </source>
</evidence>
<organism evidence="11 12">
    <name type="scientific">Salipiger thiooxidans</name>
    <dbReference type="NCBI Taxonomy" id="282683"/>
    <lineage>
        <taxon>Bacteria</taxon>
        <taxon>Pseudomonadati</taxon>
        <taxon>Pseudomonadota</taxon>
        <taxon>Alphaproteobacteria</taxon>
        <taxon>Rhodobacterales</taxon>
        <taxon>Roseobacteraceae</taxon>
        <taxon>Salipiger</taxon>
    </lineage>
</organism>
<dbReference type="PROSITE" id="PS51012">
    <property type="entry name" value="ABC_TM2"/>
    <property type="match status" value="1"/>
</dbReference>
<dbReference type="InterPro" id="IPR000412">
    <property type="entry name" value="ABC_2_transport"/>
</dbReference>
<comment type="similarity">
    <text evidence="2 9">Belongs to the ABC-2 integral membrane protein family.</text>
</comment>
<reference evidence="12" key="1">
    <citation type="submission" date="2016-10" db="EMBL/GenBank/DDBJ databases">
        <authorList>
            <person name="Varghese N."/>
            <person name="Submissions S."/>
        </authorList>
    </citation>
    <scope>NUCLEOTIDE SEQUENCE [LARGE SCALE GENOMIC DNA]</scope>
    <source>
        <strain evidence="12">DSM 10146</strain>
    </source>
</reference>
<evidence type="ECO:0000256" key="1">
    <source>
        <dbReference type="ARBA" id="ARBA00004429"/>
    </source>
</evidence>
<evidence type="ECO:0000313" key="11">
    <source>
        <dbReference type="EMBL" id="SDF69619.1"/>
    </source>
</evidence>
<comment type="caution">
    <text evidence="9">Lacks conserved residue(s) required for the propagation of feature annotation.</text>
</comment>
<evidence type="ECO:0000256" key="6">
    <source>
        <dbReference type="ARBA" id="ARBA00022692"/>
    </source>
</evidence>
<dbReference type="AlphaFoldDB" id="A0A1G7N8E3"/>
<dbReference type="RefSeq" id="WP_089964300.1">
    <property type="nucleotide sequence ID" value="NZ_FNAV01000053.1"/>
</dbReference>
<dbReference type="InterPro" id="IPR047817">
    <property type="entry name" value="ABC2_TM_bact-type"/>
</dbReference>
<dbReference type="PRINTS" id="PR00164">
    <property type="entry name" value="ABC2TRNSPORT"/>
</dbReference>
<dbReference type="GO" id="GO:0015920">
    <property type="term" value="P:lipopolysaccharide transport"/>
    <property type="evidence" value="ECO:0007669"/>
    <property type="project" value="TreeGrafter"/>
</dbReference>
<evidence type="ECO:0000256" key="5">
    <source>
        <dbReference type="ARBA" id="ARBA00022519"/>
    </source>
</evidence>
<keyword evidence="3 9" id="KW-0813">Transport</keyword>
<evidence type="ECO:0000256" key="3">
    <source>
        <dbReference type="ARBA" id="ARBA00022448"/>
    </source>
</evidence>
<dbReference type="GO" id="GO:0140359">
    <property type="term" value="F:ABC-type transporter activity"/>
    <property type="evidence" value="ECO:0007669"/>
    <property type="project" value="InterPro"/>
</dbReference>
<evidence type="ECO:0000256" key="9">
    <source>
        <dbReference type="RuleBase" id="RU361157"/>
    </source>
</evidence>
<dbReference type="Pfam" id="PF01061">
    <property type="entry name" value="ABC2_membrane"/>
    <property type="match status" value="1"/>
</dbReference>
<protein>
    <recommendedName>
        <fullName evidence="9">Transport permease protein</fullName>
    </recommendedName>
</protein>
<dbReference type="GO" id="GO:0043190">
    <property type="term" value="C:ATP-binding cassette (ABC) transporter complex"/>
    <property type="evidence" value="ECO:0007669"/>
    <property type="project" value="InterPro"/>
</dbReference>
<dbReference type="STRING" id="282683.SAMN04488105_1534"/>
<evidence type="ECO:0000256" key="4">
    <source>
        <dbReference type="ARBA" id="ARBA00022475"/>
    </source>
</evidence>
<accession>A0A1G7N8E3</accession>
<keyword evidence="6 9" id="KW-0812">Transmembrane</keyword>
<dbReference type="OrthoDB" id="8479094at2"/>
<feature type="transmembrane region" description="Helical" evidence="9">
    <location>
        <begin position="186"/>
        <end position="204"/>
    </location>
</feature>
<evidence type="ECO:0000313" key="12">
    <source>
        <dbReference type="Proteomes" id="UP000198994"/>
    </source>
</evidence>
<keyword evidence="5" id="KW-0997">Cell inner membrane</keyword>
<keyword evidence="7 9" id="KW-1133">Transmembrane helix</keyword>
<dbReference type="PANTHER" id="PTHR30413:SF8">
    <property type="entry name" value="TRANSPORT PERMEASE PROTEIN"/>
    <property type="match status" value="1"/>
</dbReference>
<dbReference type="InterPro" id="IPR013525">
    <property type="entry name" value="ABC2_TM"/>
</dbReference>
<evidence type="ECO:0000259" key="10">
    <source>
        <dbReference type="PROSITE" id="PS51012"/>
    </source>
</evidence>
<comment type="subcellular location">
    <subcellularLocation>
        <location evidence="1 9">Cell inner membrane</location>
        <topology evidence="1 9">Multi-pass membrane protein</topology>
    </subcellularLocation>
</comment>
<name>A0A1G7N8E3_9RHOB</name>
<dbReference type="PANTHER" id="PTHR30413">
    <property type="entry name" value="INNER MEMBRANE TRANSPORT PERMEASE"/>
    <property type="match status" value="1"/>
</dbReference>
<feature type="transmembrane region" description="Helical" evidence="9">
    <location>
        <begin position="118"/>
        <end position="143"/>
    </location>
</feature>
<feature type="transmembrane region" description="Helical" evidence="9">
    <location>
        <begin position="241"/>
        <end position="260"/>
    </location>
</feature>
<feature type="transmembrane region" description="Helical" evidence="9">
    <location>
        <begin position="155"/>
        <end position="180"/>
    </location>
</feature>
<evidence type="ECO:0000256" key="8">
    <source>
        <dbReference type="ARBA" id="ARBA00023136"/>
    </source>
</evidence>
<feature type="transmembrane region" description="Helical" evidence="9">
    <location>
        <begin position="43"/>
        <end position="66"/>
    </location>
</feature>
<keyword evidence="12" id="KW-1185">Reference proteome</keyword>
<keyword evidence="4 9" id="KW-1003">Cell membrane</keyword>
<feature type="domain" description="ABC transmembrane type-2" evidence="10">
    <location>
        <begin position="42"/>
        <end position="263"/>
    </location>
</feature>